<name>A0ABT8EPZ6_9ACTN</name>
<dbReference type="PANTHER" id="PTHR32015:SF1">
    <property type="entry name" value="LIPASE"/>
    <property type="match status" value="1"/>
</dbReference>
<gene>
    <name evidence="2" type="ORF">QWY29_02580</name>
</gene>
<evidence type="ECO:0000256" key="1">
    <source>
        <dbReference type="SAM" id="SignalP"/>
    </source>
</evidence>
<organism evidence="2 3">
    <name type="scientific">Nocardioides abyssi</name>
    <dbReference type="NCBI Taxonomy" id="3058370"/>
    <lineage>
        <taxon>Bacteria</taxon>
        <taxon>Bacillati</taxon>
        <taxon>Actinomycetota</taxon>
        <taxon>Actinomycetes</taxon>
        <taxon>Propionibacteriales</taxon>
        <taxon>Nocardioidaceae</taxon>
        <taxon>Nocardioides</taxon>
    </lineage>
</organism>
<dbReference type="Proteomes" id="UP001168537">
    <property type="component" value="Unassembled WGS sequence"/>
</dbReference>
<comment type="caution">
    <text evidence="2">The sequence shown here is derived from an EMBL/GenBank/DDBJ whole genome shotgun (WGS) entry which is preliminary data.</text>
</comment>
<dbReference type="InterPro" id="IPR002918">
    <property type="entry name" value="Lipase_EstA/Esterase_EstB"/>
</dbReference>
<proteinExistence type="predicted"/>
<dbReference type="PANTHER" id="PTHR32015">
    <property type="entry name" value="FASTING INDUCED LIPASE"/>
    <property type="match status" value="1"/>
</dbReference>
<keyword evidence="3" id="KW-1185">Reference proteome</keyword>
<dbReference type="Gene3D" id="3.40.50.1820">
    <property type="entry name" value="alpha/beta hydrolase"/>
    <property type="match status" value="1"/>
</dbReference>
<keyword evidence="1" id="KW-0732">Signal</keyword>
<reference evidence="2" key="1">
    <citation type="submission" date="2023-06" db="EMBL/GenBank/DDBJ databases">
        <title>Draft genome sequence of Nocardioides sp. SOB72.</title>
        <authorList>
            <person name="Zhang G."/>
        </authorList>
    </citation>
    <scope>NUCLEOTIDE SEQUENCE</scope>
    <source>
        <strain evidence="2">SOB72</strain>
    </source>
</reference>
<accession>A0ABT8EPZ6</accession>
<dbReference type="PROSITE" id="PS51257">
    <property type="entry name" value="PROKAR_LIPOPROTEIN"/>
    <property type="match status" value="1"/>
</dbReference>
<dbReference type="SUPFAM" id="SSF53474">
    <property type="entry name" value="alpha/beta-Hydrolases"/>
    <property type="match status" value="1"/>
</dbReference>
<dbReference type="EMBL" id="JAUHJR010000001">
    <property type="protein sequence ID" value="MDN4160227.1"/>
    <property type="molecule type" value="Genomic_DNA"/>
</dbReference>
<dbReference type="Pfam" id="PF01674">
    <property type="entry name" value="Lipase_2"/>
    <property type="match status" value="1"/>
</dbReference>
<sequence>MLIAVRCLAVALLVGATWLSCAVLVLAPVPAGAATPVLDPDPPGANDWSCRPTAQHPTPVVLVHGTFGDRSYGWERMSSALTRAGWCVWSLEYGQQGTQDIAASAVELRAYVRRVLRATGAAKVSLVGHSQGGLLARHYVARLGGGKVVDDVVSIAATHHGSRFPLVGSGASCPACRQQAAGSSFLADLNAGDETPGRVSWTQVTTRHDLVVLPHTSGHLAPGPRTTNVTVQDLCRSDLSEHLLLPSSSTTIAVTLDALGRRGPARTTGLGC</sequence>
<feature type="chain" id="PRO_5046155890" evidence="1">
    <location>
        <begin position="34"/>
        <end position="272"/>
    </location>
</feature>
<protein>
    <submittedName>
        <fullName evidence="2">Alpha/beta fold hydrolase</fullName>
    </submittedName>
</protein>
<dbReference type="GO" id="GO:0016787">
    <property type="term" value="F:hydrolase activity"/>
    <property type="evidence" value="ECO:0007669"/>
    <property type="project" value="UniProtKB-KW"/>
</dbReference>
<feature type="signal peptide" evidence="1">
    <location>
        <begin position="1"/>
        <end position="33"/>
    </location>
</feature>
<evidence type="ECO:0000313" key="2">
    <source>
        <dbReference type="EMBL" id="MDN4160227.1"/>
    </source>
</evidence>
<dbReference type="InterPro" id="IPR029058">
    <property type="entry name" value="AB_hydrolase_fold"/>
</dbReference>
<evidence type="ECO:0000313" key="3">
    <source>
        <dbReference type="Proteomes" id="UP001168537"/>
    </source>
</evidence>
<keyword evidence="2" id="KW-0378">Hydrolase</keyword>
<dbReference type="RefSeq" id="WP_300959093.1">
    <property type="nucleotide sequence ID" value="NZ_JAUHJR010000001.1"/>
</dbReference>